<reference evidence="1 2" key="1">
    <citation type="submission" date="2023-10" db="EMBL/GenBank/DDBJ databases">
        <title>Niallia locisalis sp.nov. isolated from a salt pond sample.</title>
        <authorList>
            <person name="Li X.-J."/>
            <person name="Dong L."/>
        </authorList>
    </citation>
    <scope>NUCLEOTIDE SEQUENCE [LARGE SCALE GENOMIC DNA]</scope>
    <source>
        <strain evidence="1 2">DSM 29761</strain>
    </source>
</reference>
<evidence type="ECO:0000313" key="1">
    <source>
        <dbReference type="EMBL" id="WVX80925.1"/>
    </source>
</evidence>
<dbReference type="InterPro" id="IPR041881">
    <property type="entry name" value="PqqD_sf"/>
</dbReference>
<sequence>MIKSKSLSLQQSVRQVKGNIVSNMGEEKVMLSVESGKYYNFGDVGGNIWDLMAESITINQLVISLINIYDVEKAECEQQVFSFLEQLLEEKLIELV</sequence>
<dbReference type="Proteomes" id="UP001357223">
    <property type="component" value="Chromosome"/>
</dbReference>
<accession>A0ABZ2CB06</accession>
<dbReference type="Pfam" id="PF05402">
    <property type="entry name" value="PqqD"/>
    <property type="match status" value="1"/>
</dbReference>
<protein>
    <submittedName>
        <fullName evidence="1">Lasso peptide biosynthesis PqqD family chaperone</fullName>
    </submittedName>
</protein>
<gene>
    <name evidence="1" type="ORF">R4Z09_27535</name>
</gene>
<dbReference type="InterPro" id="IPR008792">
    <property type="entry name" value="PQQD"/>
</dbReference>
<keyword evidence="2" id="KW-1185">Reference proteome</keyword>
<dbReference type="Gene3D" id="1.10.10.1150">
    <property type="entry name" value="Coenzyme PQQ synthesis protein D (PqqD)"/>
    <property type="match status" value="1"/>
</dbReference>
<evidence type="ECO:0000313" key="2">
    <source>
        <dbReference type="Proteomes" id="UP001357223"/>
    </source>
</evidence>
<name>A0ABZ2CB06_9BACI</name>
<proteinExistence type="predicted"/>
<dbReference type="EMBL" id="CP137640">
    <property type="protein sequence ID" value="WVX80925.1"/>
    <property type="molecule type" value="Genomic_DNA"/>
</dbReference>
<dbReference type="RefSeq" id="WP_338449855.1">
    <property type="nucleotide sequence ID" value="NZ_CP137640.1"/>
</dbReference>
<dbReference type="NCBIfam" id="NF033536">
    <property type="entry name" value="lasso_PqqD_Bac"/>
    <property type="match status" value="1"/>
</dbReference>
<organism evidence="1 2">
    <name type="scientific">Niallia oryzisoli</name>
    <dbReference type="NCBI Taxonomy" id="1737571"/>
    <lineage>
        <taxon>Bacteria</taxon>
        <taxon>Bacillati</taxon>
        <taxon>Bacillota</taxon>
        <taxon>Bacilli</taxon>
        <taxon>Bacillales</taxon>
        <taxon>Bacillaceae</taxon>
        <taxon>Niallia</taxon>
    </lineage>
</organism>